<name>A0A9D1DUL0_9FIRM</name>
<accession>A0A9D1DUL0</accession>
<dbReference type="Proteomes" id="UP000824232">
    <property type="component" value="Unassembled WGS sequence"/>
</dbReference>
<protein>
    <submittedName>
        <fullName evidence="1">Uncharacterized protein</fullName>
    </submittedName>
</protein>
<reference evidence="1" key="2">
    <citation type="journal article" date="2021" name="PeerJ">
        <title>Extensive microbial diversity within the chicken gut microbiome revealed by metagenomics and culture.</title>
        <authorList>
            <person name="Gilroy R."/>
            <person name="Ravi A."/>
            <person name="Getino M."/>
            <person name="Pursley I."/>
            <person name="Horton D.L."/>
            <person name="Alikhan N.F."/>
            <person name="Baker D."/>
            <person name="Gharbi K."/>
            <person name="Hall N."/>
            <person name="Watson M."/>
            <person name="Adriaenssens E.M."/>
            <person name="Foster-Nyarko E."/>
            <person name="Jarju S."/>
            <person name="Secka A."/>
            <person name="Antonio M."/>
            <person name="Oren A."/>
            <person name="Chaudhuri R.R."/>
            <person name="La Ragione R."/>
            <person name="Hildebrand F."/>
            <person name="Pallen M.J."/>
        </authorList>
    </citation>
    <scope>NUCLEOTIDE SEQUENCE</scope>
    <source>
        <strain evidence="1">CHK184-20233</strain>
    </source>
</reference>
<comment type="caution">
    <text evidence="1">The sequence shown here is derived from an EMBL/GenBank/DDBJ whole genome shotgun (WGS) entry which is preliminary data.</text>
</comment>
<dbReference type="EMBL" id="DVHC01000043">
    <property type="protein sequence ID" value="HIR59248.1"/>
    <property type="molecule type" value="Genomic_DNA"/>
</dbReference>
<evidence type="ECO:0000313" key="1">
    <source>
        <dbReference type="EMBL" id="HIR59248.1"/>
    </source>
</evidence>
<proteinExistence type="predicted"/>
<sequence length="67" mass="7766">MELVGKIYQKINSSSGYILGSDGKLYLYFCYDFLEDFDDKIGEVVLFKPVDSKILRATYISKYYGED</sequence>
<gene>
    <name evidence="1" type="ORF">IAB38_04285</name>
</gene>
<reference evidence="1" key="1">
    <citation type="submission" date="2020-10" db="EMBL/GenBank/DDBJ databases">
        <authorList>
            <person name="Gilroy R."/>
        </authorList>
    </citation>
    <scope>NUCLEOTIDE SEQUENCE</scope>
    <source>
        <strain evidence="1">CHK184-20233</strain>
    </source>
</reference>
<dbReference type="AlphaFoldDB" id="A0A9D1DUL0"/>
<organism evidence="1 2">
    <name type="scientific">Candidatus Onthousia excrementipullorum</name>
    <dbReference type="NCBI Taxonomy" id="2840884"/>
    <lineage>
        <taxon>Bacteria</taxon>
        <taxon>Bacillati</taxon>
        <taxon>Bacillota</taxon>
        <taxon>Bacilli</taxon>
        <taxon>Candidatus Onthousia</taxon>
    </lineage>
</organism>
<evidence type="ECO:0000313" key="2">
    <source>
        <dbReference type="Proteomes" id="UP000824232"/>
    </source>
</evidence>